<feature type="region of interest" description="Disordered" evidence="1">
    <location>
        <begin position="48"/>
        <end position="70"/>
    </location>
</feature>
<evidence type="ECO:0000313" key="2">
    <source>
        <dbReference type="EMBL" id="KAK3694728.1"/>
    </source>
</evidence>
<name>A0AAE0XJS7_9PEZI</name>
<organism evidence="2 3">
    <name type="scientific">Podospora appendiculata</name>
    <dbReference type="NCBI Taxonomy" id="314037"/>
    <lineage>
        <taxon>Eukaryota</taxon>
        <taxon>Fungi</taxon>
        <taxon>Dikarya</taxon>
        <taxon>Ascomycota</taxon>
        <taxon>Pezizomycotina</taxon>
        <taxon>Sordariomycetes</taxon>
        <taxon>Sordariomycetidae</taxon>
        <taxon>Sordariales</taxon>
        <taxon>Podosporaceae</taxon>
        <taxon>Podospora</taxon>
    </lineage>
</organism>
<evidence type="ECO:0000256" key="1">
    <source>
        <dbReference type="SAM" id="MobiDB-lite"/>
    </source>
</evidence>
<evidence type="ECO:0000313" key="3">
    <source>
        <dbReference type="Proteomes" id="UP001270362"/>
    </source>
</evidence>
<feature type="compositionally biased region" description="Basic and acidic residues" evidence="1">
    <location>
        <begin position="126"/>
        <end position="137"/>
    </location>
</feature>
<feature type="region of interest" description="Disordered" evidence="1">
    <location>
        <begin position="110"/>
        <end position="162"/>
    </location>
</feature>
<reference evidence="2" key="2">
    <citation type="submission" date="2023-06" db="EMBL/GenBank/DDBJ databases">
        <authorList>
            <consortium name="Lawrence Berkeley National Laboratory"/>
            <person name="Haridas S."/>
            <person name="Hensen N."/>
            <person name="Bonometti L."/>
            <person name="Westerberg I."/>
            <person name="Brannstrom I.O."/>
            <person name="Guillou S."/>
            <person name="Cros-Aarteil S."/>
            <person name="Calhoun S."/>
            <person name="Kuo A."/>
            <person name="Mondo S."/>
            <person name="Pangilinan J."/>
            <person name="Riley R."/>
            <person name="Labutti K."/>
            <person name="Andreopoulos B."/>
            <person name="Lipzen A."/>
            <person name="Chen C."/>
            <person name="Yanf M."/>
            <person name="Daum C."/>
            <person name="Ng V."/>
            <person name="Clum A."/>
            <person name="Steindorff A."/>
            <person name="Ohm R."/>
            <person name="Martin F."/>
            <person name="Silar P."/>
            <person name="Natvig D."/>
            <person name="Lalanne C."/>
            <person name="Gautier V."/>
            <person name="Ament-Velasquez S.L."/>
            <person name="Kruys A."/>
            <person name="Hutchinson M.I."/>
            <person name="Powell A.J."/>
            <person name="Barry K."/>
            <person name="Miller A.N."/>
            <person name="Grigoriev I.V."/>
            <person name="Debuchy R."/>
            <person name="Gladieux P."/>
            <person name="Thoren M.H."/>
            <person name="Johannesson H."/>
        </authorList>
    </citation>
    <scope>NUCLEOTIDE SEQUENCE</scope>
    <source>
        <strain evidence="2">CBS 314.62</strain>
    </source>
</reference>
<proteinExistence type="predicted"/>
<accession>A0AAE0XJS7</accession>
<keyword evidence="3" id="KW-1185">Reference proteome</keyword>
<dbReference type="EMBL" id="JAULSO010000001">
    <property type="protein sequence ID" value="KAK3694728.1"/>
    <property type="molecule type" value="Genomic_DNA"/>
</dbReference>
<dbReference type="AlphaFoldDB" id="A0AAE0XJS7"/>
<gene>
    <name evidence="2" type="ORF">B0T22DRAFT_437790</name>
</gene>
<comment type="caution">
    <text evidence="2">The sequence shown here is derived from an EMBL/GenBank/DDBJ whole genome shotgun (WGS) entry which is preliminary data.</text>
</comment>
<protein>
    <submittedName>
        <fullName evidence="2">Uncharacterized protein</fullName>
    </submittedName>
</protein>
<reference evidence="2" key="1">
    <citation type="journal article" date="2023" name="Mol. Phylogenet. Evol.">
        <title>Genome-scale phylogeny and comparative genomics of the fungal order Sordariales.</title>
        <authorList>
            <person name="Hensen N."/>
            <person name="Bonometti L."/>
            <person name="Westerberg I."/>
            <person name="Brannstrom I.O."/>
            <person name="Guillou S."/>
            <person name="Cros-Aarteil S."/>
            <person name="Calhoun S."/>
            <person name="Haridas S."/>
            <person name="Kuo A."/>
            <person name="Mondo S."/>
            <person name="Pangilinan J."/>
            <person name="Riley R."/>
            <person name="LaButti K."/>
            <person name="Andreopoulos B."/>
            <person name="Lipzen A."/>
            <person name="Chen C."/>
            <person name="Yan M."/>
            <person name="Daum C."/>
            <person name="Ng V."/>
            <person name="Clum A."/>
            <person name="Steindorff A."/>
            <person name="Ohm R.A."/>
            <person name="Martin F."/>
            <person name="Silar P."/>
            <person name="Natvig D.O."/>
            <person name="Lalanne C."/>
            <person name="Gautier V."/>
            <person name="Ament-Velasquez S.L."/>
            <person name="Kruys A."/>
            <person name="Hutchinson M.I."/>
            <person name="Powell A.J."/>
            <person name="Barry K."/>
            <person name="Miller A.N."/>
            <person name="Grigoriev I.V."/>
            <person name="Debuchy R."/>
            <person name="Gladieux P."/>
            <person name="Hiltunen Thoren M."/>
            <person name="Johannesson H."/>
        </authorList>
    </citation>
    <scope>NUCLEOTIDE SEQUENCE</scope>
    <source>
        <strain evidence="2">CBS 314.62</strain>
    </source>
</reference>
<sequence>MEKKQQEELEVWSSTLACIYNAAMVWKGGGKVLSREVKQKELTYPLAHEATNARDGAPSPSPSTALGVEEDRKLSTAVQQIYGAEAEKADKAIYPPSANLSADLSASTITSSRLSPRSHFPPGARAADDARDREPAQPRENAWGPSRPLSPTHTDGQRRKTVRHSEVVYIIPATPRDPDAVSSDAGASNNDSLDVEKVLTKPRTGHRWEKSELVWGVRRLVWAQGGGLTSLRSDMFL</sequence>
<dbReference type="Proteomes" id="UP001270362">
    <property type="component" value="Unassembled WGS sequence"/>
</dbReference>